<keyword evidence="5 6" id="KW-0238">DNA-binding</keyword>
<dbReference type="RefSeq" id="XP_013870753.1">
    <property type="nucleotide sequence ID" value="XM_014015299.1"/>
</dbReference>
<keyword evidence="2" id="KW-0479">Metal-binding</keyword>
<dbReference type="Gene3D" id="6.20.210.20">
    <property type="entry name" value="THAP domain"/>
    <property type="match status" value="1"/>
</dbReference>
<feature type="domain" description="THAP-type" evidence="8">
    <location>
        <begin position="1"/>
        <end position="78"/>
    </location>
</feature>
<dbReference type="GO" id="GO:0003677">
    <property type="term" value="F:DNA binding"/>
    <property type="evidence" value="ECO:0007669"/>
    <property type="project" value="UniProtKB-UniRule"/>
</dbReference>
<reference evidence="10" key="1">
    <citation type="submission" date="2025-08" db="UniProtKB">
        <authorList>
            <consortium name="RefSeq"/>
        </authorList>
    </citation>
    <scope>IDENTIFICATION</scope>
    <source>
        <strain evidence="10">Quisiro</strain>
        <tissue evidence="10">Liver</tissue>
    </source>
</reference>
<feature type="region of interest" description="Disordered" evidence="7">
    <location>
        <begin position="86"/>
        <end position="108"/>
    </location>
</feature>
<dbReference type="InterPro" id="IPR038441">
    <property type="entry name" value="THAP_Znf_sf"/>
</dbReference>
<dbReference type="Proteomes" id="UP000192220">
    <property type="component" value="Unplaced"/>
</dbReference>
<proteinExistence type="predicted"/>
<name>A0A2I4BSR7_AUSLI</name>
<evidence type="ECO:0000256" key="3">
    <source>
        <dbReference type="ARBA" id="ARBA00022771"/>
    </source>
</evidence>
<evidence type="ECO:0000256" key="2">
    <source>
        <dbReference type="ARBA" id="ARBA00022723"/>
    </source>
</evidence>
<dbReference type="AlphaFoldDB" id="A0A2I4BSR7"/>
<comment type="cofactor">
    <cofactor evidence="1">
        <name>a divalent metal cation</name>
        <dbReference type="ChEBI" id="CHEBI:60240"/>
    </cofactor>
</comment>
<dbReference type="Pfam" id="PF13613">
    <property type="entry name" value="HTH_Tnp_4"/>
    <property type="match status" value="1"/>
</dbReference>
<dbReference type="GO" id="GO:0008270">
    <property type="term" value="F:zinc ion binding"/>
    <property type="evidence" value="ECO:0007669"/>
    <property type="project" value="UniProtKB-KW"/>
</dbReference>
<dbReference type="Pfam" id="PF13359">
    <property type="entry name" value="DDE_Tnp_4"/>
    <property type="match status" value="1"/>
</dbReference>
<protein>
    <submittedName>
        <fullName evidence="10">Uncharacterized protein LOC106522326</fullName>
    </submittedName>
</protein>
<dbReference type="InterPro" id="IPR027805">
    <property type="entry name" value="Transposase_HTH_dom"/>
</dbReference>
<dbReference type="SMART" id="SM00980">
    <property type="entry name" value="THAP"/>
    <property type="match status" value="1"/>
</dbReference>
<dbReference type="InterPro" id="IPR027806">
    <property type="entry name" value="HARBI1_dom"/>
</dbReference>
<dbReference type="Pfam" id="PF05485">
    <property type="entry name" value="THAP"/>
    <property type="match status" value="1"/>
</dbReference>
<accession>A0A2I4BSR7</accession>
<dbReference type="GeneID" id="106522326"/>
<evidence type="ECO:0000256" key="5">
    <source>
        <dbReference type="ARBA" id="ARBA00023125"/>
    </source>
</evidence>
<keyword evidence="4" id="KW-0862">Zinc</keyword>
<dbReference type="InterPro" id="IPR006612">
    <property type="entry name" value="THAP_Znf"/>
</dbReference>
<evidence type="ECO:0000313" key="9">
    <source>
        <dbReference type="Proteomes" id="UP000192220"/>
    </source>
</evidence>
<sequence length="441" mass="49086">MVFSCCAFGCRNRKGSKANLSFYRLPVEEARRQRWIRAINRRAWQPSVCSRVCSDHFLQGQPAKLYDDTNPDWVPSVNLGYKRRTAASPAHKPKYQKRRKLLKEDESDEDVKSVQTELKSEAIREMEVETDRLTEDISLLKDDIAALTLNEAFFQEDNYRVAFYTGLPSFLVLTHVVSFVSPFLEATGGLSAFQQVVATLMRCRLSLEEQDLAYRFCVSAPTMAACFRTVVEVLHARIGSLVQWPSRAELLRSAPVCFQEAFSGKAAVILDCVEVLIHRPGNVMARLQTWSPQKHQHTVKVLTAASPRGLILFLSPAWRGCVSDSYLAENCGVTDNLLPGDVVLTGTGLDPAGSVGLLRTELTPQGTKQLTASAVSDTRRLLDICLYLQEVTGRLQEEYTILKGPLDLDFLTRDGPEKPTLIDKVAAVCCALMNLSPAVVV</sequence>
<dbReference type="KEGG" id="alim:106522326"/>
<dbReference type="PROSITE" id="PS50950">
    <property type="entry name" value="ZF_THAP"/>
    <property type="match status" value="1"/>
</dbReference>
<dbReference type="PANTHER" id="PTHR23080:SF144">
    <property type="entry name" value="SPINDLE AND KINETOCHORE ASSOCIATED COMPLEX SUBUNIT 3"/>
    <property type="match status" value="1"/>
</dbReference>
<organism evidence="9 10">
    <name type="scientific">Austrofundulus limnaeus</name>
    <name type="common">Annual killifish</name>
    <dbReference type="NCBI Taxonomy" id="52670"/>
    <lineage>
        <taxon>Eukaryota</taxon>
        <taxon>Metazoa</taxon>
        <taxon>Chordata</taxon>
        <taxon>Craniata</taxon>
        <taxon>Vertebrata</taxon>
        <taxon>Euteleostomi</taxon>
        <taxon>Actinopterygii</taxon>
        <taxon>Neopterygii</taxon>
        <taxon>Teleostei</taxon>
        <taxon>Neoteleostei</taxon>
        <taxon>Acanthomorphata</taxon>
        <taxon>Ovalentaria</taxon>
        <taxon>Atherinomorphae</taxon>
        <taxon>Cyprinodontiformes</taxon>
        <taxon>Rivulidae</taxon>
        <taxon>Austrofundulus</taxon>
    </lineage>
</organism>
<feature type="compositionally biased region" description="Basic residues" evidence="7">
    <location>
        <begin position="86"/>
        <end position="101"/>
    </location>
</feature>
<evidence type="ECO:0000256" key="1">
    <source>
        <dbReference type="ARBA" id="ARBA00001968"/>
    </source>
</evidence>
<dbReference type="InParanoid" id="A0A2I4BSR7"/>
<gene>
    <name evidence="10" type="primary">LOC106522326</name>
</gene>
<dbReference type="SUPFAM" id="SSF57716">
    <property type="entry name" value="Glucocorticoid receptor-like (DNA-binding domain)"/>
    <property type="match status" value="1"/>
</dbReference>
<evidence type="ECO:0000256" key="6">
    <source>
        <dbReference type="PROSITE-ProRule" id="PRU00309"/>
    </source>
</evidence>
<dbReference type="PANTHER" id="PTHR23080">
    <property type="entry name" value="THAP DOMAIN PROTEIN"/>
    <property type="match status" value="1"/>
</dbReference>
<dbReference type="OrthoDB" id="6369483at2759"/>
<evidence type="ECO:0000256" key="7">
    <source>
        <dbReference type="SAM" id="MobiDB-lite"/>
    </source>
</evidence>
<evidence type="ECO:0000256" key="4">
    <source>
        <dbReference type="ARBA" id="ARBA00022833"/>
    </source>
</evidence>
<evidence type="ECO:0000259" key="8">
    <source>
        <dbReference type="PROSITE" id="PS50950"/>
    </source>
</evidence>
<keyword evidence="9" id="KW-1185">Reference proteome</keyword>
<evidence type="ECO:0000313" key="10">
    <source>
        <dbReference type="RefSeq" id="XP_013870753.1"/>
    </source>
</evidence>
<keyword evidence="3 6" id="KW-0863">Zinc-finger</keyword>